<protein>
    <submittedName>
        <fullName evidence="1">Uncharacterized protein</fullName>
    </submittedName>
</protein>
<dbReference type="Proteomes" id="UP000054995">
    <property type="component" value="Unassembled WGS sequence"/>
</dbReference>
<proteinExistence type="predicted"/>
<keyword evidence="2" id="KW-1185">Reference proteome</keyword>
<accession>A0A0V1FYQ6</accession>
<evidence type="ECO:0000313" key="1">
    <source>
        <dbReference type="EMBL" id="KRY90988.1"/>
    </source>
</evidence>
<dbReference type="AlphaFoldDB" id="A0A0V1FYQ6"/>
<gene>
    <name evidence="1" type="ORF">T4D_4601</name>
</gene>
<dbReference type="EMBL" id="JYDT01000017">
    <property type="protein sequence ID" value="KRY90988.1"/>
    <property type="molecule type" value="Genomic_DNA"/>
</dbReference>
<reference evidence="1 2" key="1">
    <citation type="submission" date="2015-01" db="EMBL/GenBank/DDBJ databases">
        <title>Evolution of Trichinella species and genotypes.</title>
        <authorList>
            <person name="Korhonen P.K."/>
            <person name="Edoardo P."/>
            <person name="Giuseppe L.R."/>
            <person name="Gasser R.B."/>
        </authorList>
    </citation>
    <scope>NUCLEOTIDE SEQUENCE [LARGE SCALE GENOMIC DNA]</scope>
    <source>
        <strain evidence="1">ISS470</strain>
    </source>
</reference>
<dbReference type="OrthoDB" id="10526070at2759"/>
<name>A0A0V1FYQ6_TRIPS</name>
<evidence type="ECO:0000313" key="2">
    <source>
        <dbReference type="Proteomes" id="UP000054995"/>
    </source>
</evidence>
<organism evidence="1 2">
    <name type="scientific">Trichinella pseudospiralis</name>
    <name type="common">Parasitic roundworm</name>
    <dbReference type="NCBI Taxonomy" id="6337"/>
    <lineage>
        <taxon>Eukaryota</taxon>
        <taxon>Metazoa</taxon>
        <taxon>Ecdysozoa</taxon>
        <taxon>Nematoda</taxon>
        <taxon>Enoplea</taxon>
        <taxon>Dorylaimia</taxon>
        <taxon>Trichinellida</taxon>
        <taxon>Trichinellidae</taxon>
        <taxon>Trichinella</taxon>
    </lineage>
</organism>
<sequence>MRFYDVYDVSDCSPSCDARIPLSCLTAQFLWHFPCKIQAENEYSFIEVKQMEQNVNDITCTHRLSERENANMRRVPPHQEFPEHNIQCCLYVRLVREPYSFWQWNALQSFTEDFTKLSRIQARTAGSSLSKDCAFTHLSLPLNGFHSLYSERRVPTHSLHYQSRLISRKLLLSSSGHIPLAEQSFITR</sequence>
<comment type="caution">
    <text evidence="1">The sequence shown here is derived from an EMBL/GenBank/DDBJ whole genome shotgun (WGS) entry which is preliminary data.</text>
</comment>